<keyword evidence="2" id="KW-1185">Reference proteome</keyword>
<sequence length="71" mass="8380">MKNINLLFFSILIQDFYLYQPHLLFAAFDINIMQISLISSFGNFINVSFLLYDIPNILVHILQKKLPTKKF</sequence>
<evidence type="ECO:0000313" key="1">
    <source>
        <dbReference type="EMBL" id="RNA17459.1"/>
    </source>
</evidence>
<gene>
    <name evidence="1" type="ORF">BpHYR1_050930</name>
</gene>
<organism evidence="1 2">
    <name type="scientific">Brachionus plicatilis</name>
    <name type="common">Marine rotifer</name>
    <name type="synonym">Brachionus muelleri</name>
    <dbReference type="NCBI Taxonomy" id="10195"/>
    <lineage>
        <taxon>Eukaryota</taxon>
        <taxon>Metazoa</taxon>
        <taxon>Spiralia</taxon>
        <taxon>Gnathifera</taxon>
        <taxon>Rotifera</taxon>
        <taxon>Eurotatoria</taxon>
        <taxon>Monogononta</taxon>
        <taxon>Pseudotrocha</taxon>
        <taxon>Ploima</taxon>
        <taxon>Brachionidae</taxon>
        <taxon>Brachionus</taxon>
    </lineage>
</organism>
<dbReference type="Proteomes" id="UP000276133">
    <property type="component" value="Unassembled WGS sequence"/>
</dbReference>
<dbReference type="AlphaFoldDB" id="A0A3M7R1W3"/>
<comment type="caution">
    <text evidence="1">The sequence shown here is derived from an EMBL/GenBank/DDBJ whole genome shotgun (WGS) entry which is preliminary data.</text>
</comment>
<protein>
    <submittedName>
        <fullName evidence="1">Uncharacterized protein</fullName>
    </submittedName>
</protein>
<proteinExistence type="predicted"/>
<reference evidence="1 2" key="1">
    <citation type="journal article" date="2018" name="Sci. Rep.">
        <title>Genomic signatures of local adaptation to the degree of environmental predictability in rotifers.</title>
        <authorList>
            <person name="Franch-Gras L."/>
            <person name="Hahn C."/>
            <person name="Garcia-Roger E.M."/>
            <person name="Carmona M.J."/>
            <person name="Serra M."/>
            <person name="Gomez A."/>
        </authorList>
    </citation>
    <scope>NUCLEOTIDE SEQUENCE [LARGE SCALE GENOMIC DNA]</scope>
    <source>
        <strain evidence="1">HYR1</strain>
    </source>
</reference>
<dbReference type="EMBL" id="REGN01004453">
    <property type="protein sequence ID" value="RNA17459.1"/>
    <property type="molecule type" value="Genomic_DNA"/>
</dbReference>
<accession>A0A3M7R1W3</accession>
<name>A0A3M7R1W3_BRAPC</name>
<evidence type="ECO:0000313" key="2">
    <source>
        <dbReference type="Proteomes" id="UP000276133"/>
    </source>
</evidence>